<dbReference type="EMBL" id="OZ034816">
    <property type="protein sequence ID" value="CAL1374259.1"/>
    <property type="molecule type" value="Genomic_DNA"/>
</dbReference>
<evidence type="ECO:0000259" key="3">
    <source>
        <dbReference type="PROSITE" id="PS50994"/>
    </source>
</evidence>
<sequence length="1474" mass="164889">MDSGKPDAVVARFDGKNFPLWEFQFRTFVQGKRLLPLLLGTRPKPAESEAKEFADWEAENAQVITWLVACVDVPTGLSLRRFTTASAMWKHLCTTNCQANASRQFALETAIAGLAQGRMDIRSYYQEAMNLWTESDLLSASISTAHTPEATIVERTRSRTMHFLMKLRPEYEPIRASLLHRNVTELDEILAELYREEIRLKSQAQIDAGSARSLENSSVFAATSFRPHFQSSSSQMGASGHGPPGGQGTAPVRFCHYCRDPGHIQPFCRKRNWCNFCRQAGHILSECPKRGRRSHPRSAGPSSAPAAYAATEVCTAPTPGAFQSVTGVSKEELTKLIHSALQEVMHSAFSTGNGSGNSPHWLLDSAAFNHMTNRVGSFTSLRPVTQRLQVADGTILPVTGMGRIVESGLHLDRVLHAPRLVPNLISVGQLAEDGCDVKFDNNGCVVQDSRTGMELGRGRKHGRIYVMESLRSRDLSGCRRELAAGDHVDARLDVSRDSCRMNSSTFTVVSVKHSLSSDVRNSVWDLWHCRLGHPHSSRLLQMFSEKLLPGNFRAASFSPPPCISCIEAKAAQRSFPTSSTVYDAPFDLVHTDLWGPSQVPSRNGFLYFALFIDHHTRYTWIYFLRHKSELLTHARDFVRMIQTQFQKTIKIIRSDPGGEFSSNELLAFYRSQGILSQQSCPGVSQQNGVVERKNRHVLELTRALLFRSGVPARFWVEAANTVVHLINRQITPVLDNSSPYQKLYSKLPDYGALRVFGCLCFVLLPRKERHKLDPKTARCVFLGYSDRHKGYLCYDPEGQRLRIGYHVIFMENVMYYSTKKESSREEFARSLSFLETLVVADSVTFGSPCVVPAEPTPSLSLHDGDGTETSSPVGSLDSSSDESSSSSHSGSNSSSHDILNSSSDGSLDSSSGSDESNDPPSPPAGPRRSDRVNKGQPPPRHNDYVVFAVDPVTFAVEPIHVPSHYRYACGIPEWDNAMIEEIDALEENETWEVIPRTPDMSVVGCKWVFTVKLKPDGSLDRYKARLVAQGFSQEYGIDYDETFAPVAKMQTVRCVLAVAAMRNWPLVQLDVKNAFLHGDLKETIYMACPAGYSKGGPNVVCRLKKSLYGLKQAPRTWFEKFHGTVMQAGFVQSQNDPSLFLRQTTTGLTVLLLYVDDMIITGSDHVGIQELKETLHQAFKLKELGDVSYFLGLEIERTTQGIFVSQKKYVRDLLVEYQFLDCKPCPTPMEQNLKLSRSSGELLDDQTNYRTIVGSLRYLSSTRPDIAYAVQVVSQYMGMARTLHLDAVHRILRYLQGTQDVGIFFPSHGEMTLEAFADADFAGCVDTRRSTSGWCVRLGLSPISWRCKKQDRVSKSSTEAEYRSMSEVSSELVWLQRLLMDLGVNCTTPMRLFGDNTSAIRIANNPVLHDRTKHIETHVHYIRQLIQEGVIQLSYLSTEDQTADLLTKAVGTSRHWYLSHKLMLRQHHQFEGGC</sequence>
<dbReference type="InterPro" id="IPR054722">
    <property type="entry name" value="PolX-like_BBD"/>
</dbReference>
<dbReference type="InterPro" id="IPR036875">
    <property type="entry name" value="Znf_CCHC_sf"/>
</dbReference>
<dbReference type="GO" id="GO:0003676">
    <property type="term" value="F:nucleic acid binding"/>
    <property type="evidence" value="ECO:0007669"/>
    <property type="project" value="InterPro"/>
</dbReference>
<dbReference type="Gene3D" id="4.10.60.10">
    <property type="entry name" value="Zinc finger, CCHC-type"/>
    <property type="match status" value="1"/>
</dbReference>
<keyword evidence="1" id="KW-0064">Aspartyl protease</keyword>
<dbReference type="InterPro" id="IPR013103">
    <property type="entry name" value="RVT_2"/>
</dbReference>
<evidence type="ECO:0000313" key="5">
    <source>
        <dbReference type="Proteomes" id="UP001497516"/>
    </source>
</evidence>
<dbReference type="SUPFAM" id="SSF56672">
    <property type="entry name" value="DNA/RNA polymerases"/>
    <property type="match status" value="1"/>
</dbReference>
<evidence type="ECO:0000313" key="4">
    <source>
        <dbReference type="EMBL" id="CAL1374259.1"/>
    </source>
</evidence>
<dbReference type="GO" id="GO:0004190">
    <property type="term" value="F:aspartic-type endopeptidase activity"/>
    <property type="evidence" value="ECO:0007669"/>
    <property type="project" value="UniProtKB-KW"/>
</dbReference>
<feature type="domain" description="Integrase catalytic" evidence="3">
    <location>
        <begin position="581"/>
        <end position="747"/>
    </location>
</feature>
<evidence type="ECO:0000256" key="2">
    <source>
        <dbReference type="SAM" id="MobiDB-lite"/>
    </source>
</evidence>
<dbReference type="InterPro" id="IPR043502">
    <property type="entry name" value="DNA/RNA_pol_sf"/>
</dbReference>
<evidence type="ECO:0000256" key="1">
    <source>
        <dbReference type="ARBA" id="ARBA00022750"/>
    </source>
</evidence>
<organism evidence="4 5">
    <name type="scientific">Linum trigynum</name>
    <dbReference type="NCBI Taxonomy" id="586398"/>
    <lineage>
        <taxon>Eukaryota</taxon>
        <taxon>Viridiplantae</taxon>
        <taxon>Streptophyta</taxon>
        <taxon>Embryophyta</taxon>
        <taxon>Tracheophyta</taxon>
        <taxon>Spermatophyta</taxon>
        <taxon>Magnoliopsida</taxon>
        <taxon>eudicotyledons</taxon>
        <taxon>Gunneridae</taxon>
        <taxon>Pentapetalae</taxon>
        <taxon>rosids</taxon>
        <taxon>fabids</taxon>
        <taxon>Malpighiales</taxon>
        <taxon>Linaceae</taxon>
        <taxon>Linum</taxon>
    </lineage>
</organism>
<dbReference type="InterPro" id="IPR001584">
    <property type="entry name" value="Integrase_cat-core"/>
</dbReference>
<proteinExistence type="predicted"/>
<dbReference type="InterPro" id="IPR057670">
    <property type="entry name" value="SH3_retrovirus"/>
</dbReference>
<dbReference type="Pfam" id="PF07727">
    <property type="entry name" value="RVT_2"/>
    <property type="match status" value="1"/>
</dbReference>
<dbReference type="GO" id="GO:0008270">
    <property type="term" value="F:zinc ion binding"/>
    <property type="evidence" value="ECO:0007669"/>
    <property type="project" value="InterPro"/>
</dbReference>
<dbReference type="CDD" id="cd09272">
    <property type="entry name" value="RNase_HI_RT_Ty1"/>
    <property type="match status" value="1"/>
</dbReference>
<dbReference type="GO" id="GO:0015074">
    <property type="term" value="P:DNA integration"/>
    <property type="evidence" value="ECO:0007669"/>
    <property type="project" value="InterPro"/>
</dbReference>
<feature type="compositionally biased region" description="Low complexity" evidence="2">
    <location>
        <begin position="870"/>
        <end position="914"/>
    </location>
</feature>
<dbReference type="Pfam" id="PF25597">
    <property type="entry name" value="SH3_retrovirus"/>
    <property type="match status" value="1"/>
</dbReference>
<accession>A0AAV2DJW4</accession>
<dbReference type="SUPFAM" id="SSF57756">
    <property type="entry name" value="Retrovirus zinc finger-like domains"/>
    <property type="match status" value="1"/>
</dbReference>
<dbReference type="SMART" id="SM00343">
    <property type="entry name" value="ZnF_C2HC"/>
    <property type="match status" value="2"/>
</dbReference>
<gene>
    <name evidence="4" type="ORF">LTRI10_LOCUS16136</name>
</gene>
<dbReference type="Gene3D" id="3.30.420.10">
    <property type="entry name" value="Ribonuclease H-like superfamily/Ribonuclease H"/>
    <property type="match status" value="1"/>
</dbReference>
<dbReference type="Proteomes" id="UP001497516">
    <property type="component" value="Chromosome 3"/>
</dbReference>
<feature type="region of interest" description="Disordered" evidence="2">
    <location>
        <begin position="855"/>
        <end position="943"/>
    </location>
</feature>
<dbReference type="InterPro" id="IPR036397">
    <property type="entry name" value="RNaseH_sf"/>
</dbReference>
<dbReference type="PANTHER" id="PTHR11439">
    <property type="entry name" value="GAG-POL-RELATED RETROTRANSPOSON"/>
    <property type="match status" value="1"/>
</dbReference>
<keyword evidence="1" id="KW-0378">Hydrolase</keyword>
<dbReference type="InterPro" id="IPR001878">
    <property type="entry name" value="Znf_CCHC"/>
</dbReference>
<dbReference type="Pfam" id="PF00665">
    <property type="entry name" value="rve"/>
    <property type="match status" value="1"/>
</dbReference>
<name>A0AAV2DJW4_9ROSI</name>
<reference evidence="4 5" key="1">
    <citation type="submission" date="2024-04" db="EMBL/GenBank/DDBJ databases">
        <authorList>
            <person name="Fracassetti M."/>
        </authorList>
    </citation>
    <scope>NUCLEOTIDE SEQUENCE [LARGE SCALE GENOMIC DNA]</scope>
</reference>
<dbReference type="InterPro" id="IPR025724">
    <property type="entry name" value="GAG-pre-integrase_dom"/>
</dbReference>
<protein>
    <recommendedName>
        <fullName evidence="3">Integrase catalytic domain-containing protein</fullName>
    </recommendedName>
</protein>
<keyword evidence="5" id="KW-1185">Reference proteome</keyword>
<dbReference type="PROSITE" id="PS50994">
    <property type="entry name" value="INTEGRASE"/>
    <property type="match status" value="1"/>
</dbReference>
<dbReference type="SUPFAM" id="SSF53098">
    <property type="entry name" value="Ribonuclease H-like"/>
    <property type="match status" value="1"/>
</dbReference>
<dbReference type="PANTHER" id="PTHR11439:SF470">
    <property type="entry name" value="CYSTEINE-RICH RLK (RECEPTOR-LIKE PROTEIN KINASE) 8"/>
    <property type="match status" value="1"/>
</dbReference>
<dbReference type="InterPro" id="IPR012337">
    <property type="entry name" value="RNaseH-like_sf"/>
</dbReference>
<dbReference type="Pfam" id="PF22936">
    <property type="entry name" value="Pol_BBD"/>
    <property type="match status" value="1"/>
</dbReference>
<dbReference type="Pfam" id="PF13976">
    <property type="entry name" value="gag_pre-integrs"/>
    <property type="match status" value="1"/>
</dbReference>
<keyword evidence="1" id="KW-0645">Protease</keyword>